<sequence>MTRITSEPGFYQDLNELQQIKSNPDQRAALEAAAGQFEVSFLQTVLKHMRSASDALQDEEDKLIKGESLYRDMYDSQLAMSMVKRGGLGLKEHMVSQLGGALKNVEPVVASDSQTLAAFSQPLNSAKMKKVD</sequence>
<keyword evidence="3" id="KW-0378">Hydrolase</keyword>
<evidence type="ECO:0000313" key="6">
    <source>
        <dbReference type="Proteomes" id="UP001491613"/>
    </source>
</evidence>
<reference evidence="3 5" key="1">
    <citation type="submission" date="2016-02" db="EMBL/GenBank/DDBJ databases">
        <title>Draft genome sequence of Aeromonas trota strain 1999lcr isolated from cerebrospinal fluid (CSF).</title>
        <authorList>
            <person name="Dallagassa C.B."/>
            <person name="Prediger K.C."/>
            <person name="Weiss V.A."/>
            <person name="Assis F.E."/>
            <person name="Baura V."/>
            <person name="Cruz L.M."/>
            <person name="Souza E.M."/>
            <person name="Pedrosa F.O."/>
            <person name="Fadel-Picheth C.M."/>
        </authorList>
    </citation>
    <scope>NUCLEOTIDE SEQUENCE [LARGE SCALE GENOMIC DNA]</scope>
    <source>
        <strain evidence="3 5">1999lcr</strain>
    </source>
</reference>
<dbReference type="InterPro" id="IPR019301">
    <property type="entry name" value="Flagellar_prot_FlgJ_N"/>
</dbReference>
<dbReference type="RefSeq" id="WP_026456965.1">
    <property type="nucleotide sequence ID" value="NZ_AP027939.1"/>
</dbReference>
<gene>
    <name evidence="3" type="ORF">LCR_16805</name>
    <name evidence="4" type="ORF">V1482_11265</name>
</gene>
<dbReference type="Pfam" id="PF10135">
    <property type="entry name" value="Rod-binding"/>
    <property type="match status" value="1"/>
</dbReference>
<evidence type="ECO:0000259" key="2">
    <source>
        <dbReference type="Pfam" id="PF10135"/>
    </source>
</evidence>
<dbReference type="GO" id="GO:0044781">
    <property type="term" value="P:bacterial-type flagellum organization"/>
    <property type="evidence" value="ECO:0007669"/>
    <property type="project" value="UniProtKB-KW"/>
</dbReference>
<proteinExistence type="predicted"/>
<dbReference type="OrthoDB" id="5767686at2"/>
<dbReference type="NCBIfam" id="NF009350">
    <property type="entry name" value="PRK12708.1-2"/>
    <property type="match status" value="1"/>
</dbReference>
<evidence type="ECO:0000313" key="3">
    <source>
        <dbReference type="EMBL" id="KXU79776.1"/>
    </source>
</evidence>
<protein>
    <submittedName>
        <fullName evidence="3">Peptidoglycan hydrolase</fullName>
    </submittedName>
    <submittedName>
        <fullName evidence="4">Rod-binding protein</fullName>
    </submittedName>
</protein>
<evidence type="ECO:0000313" key="5">
    <source>
        <dbReference type="Proteomes" id="UP000078435"/>
    </source>
</evidence>
<dbReference type="EMBL" id="JMGO02000006">
    <property type="protein sequence ID" value="KXU79776.1"/>
    <property type="molecule type" value="Genomic_DNA"/>
</dbReference>
<comment type="caution">
    <text evidence="3">The sequence shown here is derived from an EMBL/GenBank/DDBJ whole genome shotgun (WGS) entry which is preliminary data.</text>
</comment>
<accession>A0A175VGD2</accession>
<evidence type="ECO:0000256" key="1">
    <source>
        <dbReference type="ARBA" id="ARBA00022795"/>
    </source>
</evidence>
<evidence type="ECO:0000313" key="4">
    <source>
        <dbReference type="EMBL" id="MEL3919994.1"/>
    </source>
</evidence>
<dbReference type="EMBL" id="JAZDDP010000004">
    <property type="protein sequence ID" value="MEL3919994.1"/>
    <property type="molecule type" value="Genomic_DNA"/>
</dbReference>
<reference evidence="4 6" key="2">
    <citation type="submission" date="2024-01" db="EMBL/GenBank/DDBJ databases">
        <title>Horizontal gene transfer in Aeromonas trota.</title>
        <authorList>
            <person name="Otero Olarra J.E."/>
            <person name="Perez Valdespino A."/>
        </authorList>
    </citation>
    <scope>NUCLEOTIDE SEQUENCE [LARGE SCALE GENOMIC DNA]</scope>
    <source>
        <strain evidence="4 6">9.1</strain>
    </source>
</reference>
<organism evidence="3 5">
    <name type="scientific">Aeromonas enteropelogenes</name>
    <name type="common">Aeromonas trota</name>
    <dbReference type="NCBI Taxonomy" id="29489"/>
    <lineage>
        <taxon>Bacteria</taxon>
        <taxon>Pseudomonadati</taxon>
        <taxon>Pseudomonadota</taxon>
        <taxon>Gammaproteobacteria</taxon>
        <taxon>Aeromonadales</taxon>
        <taxon>Aeromonadaceae</taxon>
        <taxon>Aeromonas</taxon>
    </lineage>
</organism>
<keyword evidence="1" id="KW-1005">Bacterial flagellum biogenesis</keyword>
<dbReference type="GO" id="GO:0016787">
    <property type="term" value="F:hydrolase activity"/>
    <property type="evidence" value="ECO:0007669"/>
    <property type="project" value="UniProtKB-KW"/>
</dbReference>
<dbReference type="Proteomes" id="UP000078435">
    <property type="component" value="Unassembled WGS sequence"/>
</dbReference>
<dbReference type="Proteomes" id="UP001491613">
    <property type="component" value="Unassembled WGS sequence"/>
</dbReference>
<dbReference type="AlphaFoldDB" id="A0A175VGD2"/>
<keyword evidence="6" id="KW-1185">Reference proteome</keyword>
<name>A0A175VGD2_AEREN</name>
<feature type="domain" description="Flagellar protein FlgJ N-terminal" evidence="2">
    <location>
        <begin position="47"/>
        <end position="97"/>
    </location>
</feature>